<protein>
    <submittedName>
        <fullName evidence="1">2490_t:CDS:1</fullName>
    </submittedName>
</protein>
<gene>
    <name evidence="1" type="ORF">DHETER_LOCUS1493</name>
</gene>
<proteinExistence type="predicted"/>
<name>A0ACA9KCS2_9GLOM</name>
<evidence type="ECO:0000313" key="2">
    <source>
        <dbReference type="Proteomes" id="UP000789702"/>
    </source>
</evidence>
<sequence>QYFEKNLSSKQLNSSIEDTTDTESGMNCVWEKIATGIIHAANKNISRKKQTSEKSKEENWS</sequence>
<dbReference type="Proteomes" id="UP000789702">
    <property type="component" value="Unassembled WGS sequence"/>
</dbReference>
<reference evidence="1" key="1">
    <citation type="submission" date="2021-06" db="EMBL/GenBank/DDBJ databases">
        <authorList>
            <person name="Kallberg Y."/>
            <person name="Tangrot J."/>
            <person name="Rosling A."/>
        </authorList>
    </citation>
    <scope>NUCLEOTIDE SEQUENCE</scope>
    <source>
        <strain evidence="1">IL203A</strain>
    </source>
</reference>
<evidence type="ECO:0000313" key="1">
    <source>
        <dbReference type="EMBL" id="CAG8465876.1"/>
    </source>
</evidence>
<accession>A0ACA9KCS2</accession>
<keyword evidence="2" id="KW-1185">Reference proteome</keyword>
<comment type="caution">
    <text evidence="1">The sequence shown here is derived from an EMBL/GenBank/DDBJ whole genome shotgun (WGS) entry which is preliminary data.</text>
</comment>
<feature type="non-terminal residue" evidence="1">
    <location>
        <position position="1"/>
    </location>
</feature>
<organism evidence="1 2">
    <name type="scientific">Dentiscutata heterogama</name>
    <dbReference type="NCBI Taxonomy" id="1316150"/>
    <lineage>
        <taxon>Eukaryota</taxon>
        <taxon>Fungi</taxon>
        <taxon>Fungi incertae sedis</taxon>
        <taxon>Mucoromycota</taxon>
        <taxon>Glomeromycotina</taxon>
        <taxon>Glomeromycetes</taxon>
        <taxon>Diversisporales</taxon>
        <taxon>Gigasporaceae</taxon>
        <taxon>Dentiscutata</taxon>
    </lineage>
</organism>
<dbReference type="EMBL" id="CAJVPU010000901">
    <property type="protein sequence ID" value="CAG8465876.1"/>
    <property type="molecule type" value="Genomic_DNA"/>
</dbReference>